<dbReference type="EnsemblPlants" id="PNT75162">
    <property type="protein sequence ID" value="PNT75162"/>
    <property type="gene ID" value="BRADI_1g28317v3"/>
</dbReference>
<reference evidence="1" key="2">
    <citation type="submission" date="2017-06" db="EMBL/GenBank/DDBJ databases">
        <title>WGS assembly of Brachypodium distachyon.</title>
        <authorList>
            <consortium name="The International Brachypodium Initiative"/>
            <person name="Lucas S."/>
            <person name="Harmon-Smith M."/>
            <person name="Lail K."/>
            <person name="Tice H."/>
            <person name="Grimwood J."/>
            <person name="Bruce D."/>
            <person name="Barry K."/>
            <person name="Shu S."/>
            <person name="Lindquist E."/>
            <person name="Wang M."/>
            <person name="Pitluck S."/>
            <person name="Vogel J.P."/>
            <person name="Garvin D.F."/>
            <person name="Mockler T.C."/>
            <person name="Schmutz J."/>
            <person name="Rokhsar D."/>
            <person name="Bevan M.W."/>
        </authorList>
    </citation>
    <scope>NUCLEOTIDE SEQUENCE</scope>
    <source>
        <strain evidence="1">Bd21</strain>
    </source>
</reference>
<name>A0A2K2DLK1_BRADI</name>
<reference evidence="1 2" key="1">
    <citation type="journal article" date="2010" name="Nature">
        <title>Genome sequencing and analysis of the model grass Brachypodium distachyon.</title>
        <authorList>
            <consortium name="International Brachypodium Initiative"/>
        </authorList>
    </citation>
    <scope>NUCLEOTIDE SEQUENCE [LARGE SCALE GENOMIC DNA]</scope>
    <source>
        <strain evidence="1 2">Bd21</strain>
    </source>
</reference>
<evidence type="ECO:0000313" key="2">
    <source>
        <dbReference type="EnsemblPlants" id="PNT75162"/>
    </source>
</evidence>
<dbReference type="Gramene" id="PNT75162">
    <property type="protein sequence ID" value="PNT75162"/>
    <property type="gene ID" value="BRADI_1g28317v3"/>
</dbReference>
<dbReference type="EMBL" id="CM000880">
    <property type="protein sequence ID" value="PNT75162.1"/>
    <property type="molecule type" value="Genomic_DNA"/>
</dbReference>
<protein>
    <submittedName>
        <fullName evidence="1 2">Uncharacterized protein</fullName>
    </submittedName>
</protein>
<evidence type="ECO:0000313" key="1">
    <source>
        <dbReference type="EMBL" id="PNT75162.1"/>
    </source>
</evidence>
<sequence>MAGMLEMMRERRTRRRGGSGAWWQAAVGRGGGIRLDLRLLAWIWDVAPPPVAGSALAGLGLWGSAPHGGLKLPLPCGWLAAQVPAALFPFVHCCCPLPWMGGVEWNLGPAFAGSFNDVACRCRSPL</sequence>
<keyword evidence="3" id="KW-1185">Reference proteome</keyword>
<dbReference type="AlphaFoldDB" id="A0A2K2DLK1"/>
<gene>
    <name evidence="1" type="ORF">BRADI_1g28317v3</name>
</gene>
<dbReference type="InParanoid" id="A0A2K2DLK1"/>
<reference evidence="2" key="3">
    <citation type="submission" date="2018-08" db="UniProtKB">
        <authorList>
            <consortium name="EnsemblPlants"/>
        </authorList>
    </citation>
    <scope>IDENTIFICATION</scope>
    <source>
        <strain evidence="2">cv. Bd21</strain>
    </source>
</reference>
<evidence type="ECO:0000313" key="3">
    <source>
        <dbReference type="Proteomes" id="UP000008810"/>
    </source>
</evidence>
<proteinExistence type="predicted"/>
<dbReference type="Proteomes" id="UP000008810">
    <property type="component" value="Chromosome 1"/>
</dbReference>
<accession>A0A2K2DLK1</accession>
<organism evidence="1">
    <name type="scientific">Brachypodium distachyon</name>
    <name type="common">Purple false brome</name>
    <name type="synonym">Trachynia distachya</name>
    <dbReference type="NCBI Taxonomy" id="15368"/>
    <lineage>
        <taxon>Eukaryota</taxon>
        <taxon>Viridiplantae</taxon>
        <taxon>Streptophyta</taxon>
        <taxon>Embryophyta</taxon>
        <taxon>Tracheophyta</taxon>
        <taxon>Spermatophyta</taxon>
        <taxon>Magnoliopsida</taxon>
        <taxon>Liliopsida</taxon>
        <taxon>Poales</taxon>
        <taxon>Poaceae</taxon>
        <taxon>BOP clade</taxon>
        <taxon>Pooideae</taxon>
        <taxon>Stipodae</taxon>
        <taxon>Brachypodieae</taxon>
        <taxon>Brachypodium</taxon>
    </lineage>
</organism>